<name>A0A166V6U9_9AGAM</name>
<keyword evidence="2" id="KW-1185">Reference proteome</keyword>
<reference evidence="1 2" key="1">
    <citation type="journal article" date="2016" name="Mol. Biol. Evol.">
        <title>Comparative Genomics of Early-Diverging Mushroom-Forming Fungi Provides Insights into the Origins of Lignocellulose Decay Capabilities.</title>
        <authorList>
            <person name="Nagy L.G."/>
            <person name="Riley R."/>
            <person name="Tritt A."/>
            <person name="Adam C."/>
            <person name="Daum C."/>
            <person name="Floudas D."/>
            <person name="Sun H."/>
            <person name="Yadav J.S."/>
            <person name="Pangilinan J."/>
            <person name="Larsson K.H."/>
            <person name="Matsuura K."/>
            <person name="Barry K."/>
            <person name="Labutti K."/>
            <person name="Kuo R."/>
            <person name="Ohm R.A."/>
            <person name="Bhattacharya S.S."/>
            <person name="Shirouzu T."/>
            <person name="Yoshinaga Y."/>
            <person name="Martin F.M."/>
            <person name="Grigoriev I.V."/>
            <person name="Hibbett D.S."/>
        </authorList>
    </citation>
    <scope>NUCLEOTIDE SEQUENCE [LARGE SCALE GENOMIC DNA]</scope>
    <source>
        <strain evidence="1 2">CBS 109695</strain>
    </source>
</reference>
<dbReference type="EMBL" id="KV417486">
    <property type="protein sequence ID" value="KZP32400.1"/>
    <property type="molecule type" value="Genomic_DNA"/>
</dbReference>
<dbReference type="OrthoDB" id="3218112at2759"/>
<proteinExistence type="predicted"/>
<evidence type="ECO:0000313" key="2">
    <source>
        <dbReference type="Proteomes" id="UP000076532"/>
    </source>
</evidence>
<organism evidence="1 2">
    <name type="scientific">Athelia psychrophila</name>
    <dbReference type="NCBI Taxonomy" id="1759441"/>
    <lineage>
        <taxon>Eukaryota</taxon>
        <taxon>Fungi</taxon>
        <taxon>Dikarya</taxon>
        <taxon>Basidiomycota</taxon>
        <taxon>Agaricomycotina</taxon>
        <taxon>Agaricomycetes</taxon>
        <taxon>Agaricomycetidae</taxon>
        <taxon>Atheliales</taxon>
        <taxon>Atheliaceae</taxon>
        <taxon>Athelia</taxon>
    </lineage>
</organism>
<gene>
    <name evidence="1" type="ORF">FIBSPDRAFT_848812</name>
</gene>
<evidence type="ECO:0008006" key="3">
    <source>
        <dbReference type="Google" id="ProtNLM"/>
    </source>
</evidence>
<evidence type="ECO:0000313" key="1">
    <source>
        <dbReference type="EMBL" id="KZP32400.1"/>
    </source>
</evidence>
<dbReference type="Proteomes" id="UP000076532">
    <property type="component" value="Unassembled WGS sequence"/>
</dbReference>
<dbReference type="AlphaFoldDB" id="A0A166V6U9"/>
<accession>A0A166V6U9</accession>
<sequence length="238" mass="26876">MFSLPQLSTQDEQDGCPVVDMPDSAEDFACLLRAFYEPFMFSHGVASQNRSDFDAACGILRLSTKYIMPAIRKRSIEHLECYFPTNWIEFRECASTFTLQLPATNVKRAIGVAREAGVQWILPAAFYWLSQSEIEVIFADNLAQLSIEDLKACMQGREALNDAVASRGVIVKLAVLSRKNHKRAALLSFKIISDVLCHACSEYLTLNTDAWHKEVWEKLPEWFGLPLWPELLAARAAQ</sequence>
<protein>
    <recommendedName>
        <fullName evidence="3">BTB domain-containing protein</fullName>
    </recommendedName>
</protein>